<dbReference type="EMBL" id="QEIN01000297">
    <property type="protein sequence ID" value="RCV50110.1"/>
    <property type="molecule type" value="Genomic_DNA"/>
</dbReference>
<dbReference type="Proteomes" id="UP000253318">
    <property type="component" value="Unassembled WGS sequence"/>
</dbReference>
<dbReference type="RefSeq" id="WP_114400660.1">
    <property type="nucleotide sequence ID" value="NZ_QEIM01000267.1"/>
</dbReference>
<evidence type="ECO:0000313" key="2">
    <source>
        <dbReference type="EMBL" id="RCV50110.1"/>
    </source>
</evidence>
<reference evidence="2 3" key="1">
    <citation type="submission" date="2018-04" db="EMBL/GenBank/DDBJ databases">
        <title>Novel actinobacteria from marine sediment.</title>
        <authorList>
            <person name="Ng Z.Y."/>
            <person name="Tan G.Y.A."/>
        </authorList>
    </citation>
    <scope>NUCLEOTIDE SEQUENCE [LARGE SCALE GENOMIC DNA]</scope>
    <source>
        <strain evidence="2 3">TPS81</strain>
    </source>
</reference>
<name>A0A368SYX3_9ACTN</name>
<organism evidence="2 3">
    <name type="scientific">Marinitenerispora sediminis</name>
    <dbReference type="NCBI Taxonomy" id="1931232"/>
    <lineage>
        <taxon>Bacteria</taxon>
        <taxon>Bacillati</taxon>
        <taxon>Actinomycetota</taxon>
        <taxon>Actinomycetes</taxon>
        <taxon>Streptosporangiales</taxon>
        <taxon>Nocardiopsidaceae</taxon>
        <taxon>Marinitenerispora</taxon>
    </lineage>
</organism>
<gene>
    <name evidence="2" type="ORF">DEF24_24605</name>
</gene>
<comment type="caution">
    <text evidence="2">The sequence shown here is derived from an EMBL/GenBank/DDBJ whole genome shotgun (WGS) entry which is preliminary data.</text>
</comment>
<keyword evidence="3" id="KW-1185">Reference proteome</keyword>
<dbReference type="OrthoDB" id="3482689at2"/>
<evidence type="ECO:0000313" key="3">
    <source>
        <dbReference type="Proteomes" id="UP000253318"/>
    </source>
</evidence>
<proteinExistence type="predicted"/>
<sequence>MASSELTRAAPLVRYRGGGGHAFLLARVRAADGSWLARITWAEVYLDEPGNWRWETAEVPFADIDRIDTQAYGTVPREYRAADPATPPHSAESRRPRGR</sequence>
<dbReference type="AlphaFoldDB" id="A0A368SYX3"/>
<accession>A0A368SYX3</accession>
<protein>
    <submittedName>
        <fullName evidence="2">Uncharacterized protein</fullName>
    </submittedName>
</protein>
<evidence type="ECO:0000256" key="1">
    <source>
        <dbReference type="SAM" id="MobiDB-lite"/>
    </source>
</evidence>
<feature type="region of interest" description="Disordered" evidence="1">
    <location>
        <begin position="75"/>
        <end position="99"/>
    </location>
</feature>